<keyword evidence="1 2" id="KW-0238">DNA-binding</keyword>
<dbReference type="SMART" id="SM00862">
    <property type="entry name" value="Trans_reg_C"/>
    <property type="match status" value="1"/>
</dbReference>
<proteinExistence type="predicted"/>
<evidence type="ECO:0000313" key="4">
    <source>
        <dbReference type="EMBL" id="MFD1046157.1"/>
    </source>
</evidence>
<dbReference type="PANTHER" id="PTHR35807">
    <property type="entry name" value="TRANSCRIPTIONAL REGULATOR REDD-RELATED"/>
    <property type="match status" value="1"/>
</dbReference>
<organism evidence="4 5">
    <name type="scientific">Kibdelosporangium lantanae</name>
    <dbReference type="NCBI Taxonomy" id="1497396"/>
    <lineage>
        <taxon>Bacteria</taxon>
        <taxon>Bacillati</taxon>
        <taxon>Actinomycetota</taxon>
        <taxon>Actinomycetes</taxon>
        <taxon>Pseudonocardiales</taxon>
        <taxon>Pseudonocardiaceae</taxon>
        <taxon>Kibdelosporangium</taxon>
    </lineage>
</organism>
<evidence type="ECO:0000256" key="1">
    <source>
        <dbReference type="ARBA" id="ARBA00023125"/>
    </source>
</evidence>
<protein>
    <submittedName>
        <fullName evidence="4">Winged helix-turn-helix domain-containing protein</fullName>
    </submittedName>
</protein>
<dbReference type="InterPro" id="IPR016032">
    <property type="entry name" value="Sig_transdc_resp-reg_C-effctor"/>
</dbReference>
<dbReference type="EMBL" id="JBHTIS010000541">
    <property type="protein sequence ID" value="MFD1046157.1"/>
    <property type="molecule type" value="Genomic_DNA"/>
</dbReference>
<name>A0ABW3M693_9PSEU</name>
<comment type="caution">
    <text evidence="4">The sequence shown here is derived from an EMBL/GenBank/DDBJ whole genome shotgun (WGS) entry which is preliminary data.</text>
</comment>
<accession>A0ABW3M693</accession>
<dbReference type="InterPro" id="IPR036388">
    <property type="entry name" value="WH-like_DNA-bd_sf"/>
</dbReference>
<evidence type="ECO:0000256" key="2">
    <source>
        <dbReference type="PROSITE-ProRule" id="PRU01091"/>
    </source>
</evidence>
<sequence>MAVAFRLLGELRVSRDNRPVPIQYPRQRTLLAALLVDLNTVVPTDVLTERVWGTDLPDAPRAALHTYLSRVRKSVGPGVEITQRSGGYLLAADPATVDLHR</sequence>
<dbReference type="PROSITE" id="PS51755">
    <property type="entry name" value="OMPR_PHOB"/>
    <property type="match status" value="1"/>
</dbReference>
<gene>
    <name evidence="4" type="ORF">ACFQ1S_11565</name>
</gene>
<dbReference type="PANTHER" id="PTHR35807:SF1">
    <property type="entry name" value="TRANSCRIPTIONAL REGULATOR REDD"/>
    <property type="match status" value="1"/>
</dbReference>
<dbReference type="InterPro" id="IPR001867">
    <property type="entry name" value="OmpR/PhoB-type_DNA-bd"/>
</dbReference>
<dbReference type="InterPro" id="IPR051677">
    <property type="entry name" value="AfsR-DnrI-RedD_regulator"/>
</dbReference>
<dbReference type="SUPFAM" id="SSF46894">
    <property type="entry name" value="C-terminal effector domain of the bipartite response regulators"/>
    <property type="match status" value="1"/>
</dbReference>
<feature type="DNA-binding region" description="OmpR/PhoB-type" evidence="2">
    <location>
        <begin position="1"/>
        <end position="92"/>
    </location>
</feature>
<evidence type="ECO:0000313" key="5">
    <source>
        <dbReference type="Proteomes" id="UP001597045"/>
    </source>
</evidence>
<feature type="non-terminal residue" evidence="4">
    <location>
        <position position="101"/>
    </location>
</feature>
<feature type="domain" description="OmpR/PhoB-type" evidence="3">
    <location>
        <begin position="1"/>
        <end position="92"/>
    </location>
</feature>
<keyword evidence="5" id="KW-1185">Reference proteome</keyword>
<reference evidence="5" key="1">
    <citation type="journal article" date="2019" name="Int. J. Syst. Evol. Microbiol.">
        <title>The Global Catalogue of Microorganisms (GCM) 10K type strain sequencing project: providing services to taxonomists for standard genome sequencing and annotation.</title>
        <authorList>
            <consortium name="The Broad Institute Genomics Platform"/>
            <consortium name="The Broad Institute Genome Sequencing Center for Infectious Disease"/>
            <person name="Wu L."/>
            <person name="Ma J."/>
        </authorList>
    </citation>
    <scope>NUCLEOTIDE SEQUENCE [LARGE SCALE GENOMIC DNA]</scope>
    <source>
        <strain evidence="5">JCM 31486</strain>
    </source>
</reference>
<dbReference type="Gene3D" id="1.10.10.10">
    <property type="entry name" value="Winged helix-like DNA-binding domain superfamily/Winged helix DNA-binding domain"/>
    <property type="match status" value="1"/>
</dbReference>
<dbReference type="Proteomes" id="UP001597045">
    <property type="component" value="Unassembled WGS sequence"/>
</dbReference>
<dbReference type="Pfam" id="PF00486">
    <property type="entry name" value="Trans_reg_C"/>
    <property type="match status" value="1"/>
</dbReference>
<evidence type="ECO:0000259" key="3">
    <source>
        <dbReference type="PROSITE" id="PS51755"/>
    </source>
</evidence>